<proteinExistence type="predicted"/>
<sequence length="110" mass="12314">MYVDAKTISNLEFDPGGATNIFLLATGKLSHLVEIFTTLNMPSLCFWKCCYVELEEYIGNFIVYSEDASKVFDEMAEADFLDWVCDVLTVVVVIDPSGVVWSELGRPCTI</sequence>
<reference evidence="1" key="1">
    <citation type="submission" date="2020-09" db="EMBL/GenBank/DDBJ databases">
        <title>Genome-Enabled Discovery of Anthraquinone Biosynthesis in Senna tora.</title>
        <authorList>
            <person name="Kang S.-H."/>
            <person name="Pandey R.P."/>
            <person name="Lee C.-M."/>
            <person name="Sim J.-S."/>
            <person name="Jeong J.-T."/>
            <person name="Choi B.-S."/>
            <person name="Jung M."/>
            <person name="Ginzburg D."/>
            <person name="Zhao K."/>
            <person name="Won S.Y."/>
            <person name="Oh T.-J."/>
            <person name="Yu Y."/>
            <person name="Kim N.-H."/>
            <person name="Lee O.R."/>
            <person name="Lee T.-H."/>
            <person name="Bashyal P."/>
            <person name="Kim T.-S."/>
            <person name="Lee W.-H."/>
            <person name="Kawkins C."/>
            <person name="Kim C.-K."/>
            <person name="Kim J.S."/>
            <person name="Ahn B.O."/>
            <person name="Rhee S.Y."/>
            <person name="Sohng J.K."/>
        </authorList>
    </citation>
    <scope>NUCLEOTIDE SEQUENCE</scope>
    <source>
        <tissue evidence="1">Leaf</tissue>
    </source>
</reference>
<dbReference type="Proteomes" id="UP000634136">
    <property type="component" value="Unassembled WGS sequence"/>
</dbReference>
<keyword evidence="2" id="KW-1185">Reference proteome</keyword>
<comment type="caution">
    <text evidence="1">The sequence shown here is derived from an EMBL/GenBank/DDBJ whole genome shotgun (WGS) entry which is preliminary data.</text>
</comment>
<evidence type="ECO:0000313" key="1">
    <source>
        <dbReference type="EMBL" id="KAF7812104.1"/>
    </source>
</evidence>
<protein>
    <submittedName>
        <fullName evidence="1">Uncharacterized protein</fullName>
    </submittedName>
</protein>
<dbReference type="EMBL" id="JAAIUW010000010">
    <property type="protein sequence ID" value="KAF7812104.1"/>
    <property type="molecule type" value="Genomic_DNA"/>
</dbReference>
<organism evidence="1 2">
    <name type="scientific">Senna tora</name>
    <dbReference type="NCBI Taxonomy" id="362788"/>
    <lineage>
        <taxon>Eukaryota</taxon>
        <taxon>Viridiplantae</taxon>
        <taxon>Streptophyta</taxon>
        <taxon>Embryophyta</taxon>
        <taxon>Tracheophyta</taxon>
        <taxon>Spermatophyta</taxon>
        <taxon>Magnoliopsida</taxon>
        <taxon>eudicotyledons</taxon>
        <taxon>Gunneridae</taxon>
        <taxon>Pentapetalae</taxon>
        <taxon>rosids</taxon>
        <taxon>fabids</taxon>
        <taxon>Fabales</taxon>
        <taxon>Fabaceae</taxon>
        <taxon>Caesalpinioideae</taxon>
        <taxon>Cassia clade</taxon>
        <taxon>Senna</taxon>
    </lineage>
</organism>
<evidence type="ECO:0000313" key="2">
    <source>
        <dbReference type="Proteomes" id="UP000634136"/>
    </source>
</evidence>
<dbReference type="AlphaFoldDB" id="A0A834WCF7"/>
<accession>A0A834WCF7</accession>
<name>A0A834WCF7_9FABA</name>
<gene>
    <name evidence="1" type="ORF">G2W53_033080</name>
</gene>